<evidence type="ECO:0000313" key="3">
    <source>
        <dbReference type="Proteomes" id="UP001221142"/>
    </source>
</evidence>
<gene>
    <name evidence="2" type="ORF">FB45DRAFT_797861</name>
</gene>
<evidence type="ECO:0008006" key="4">
    <source>
        <dbReference type="Google" id="ProtNLM"/>
    </source>
</evidence>
<feature type="coiled-coil region" evidence="1">
    <location>
        <begin position="63"/>
        <end position="90"/>
    </location>
</feature>
<accession>A0AAD7BK99</accession>
<evidence type="ECO:0000313" key="2">
    <source>
        <dbReference type="EMBL" id="KAJ7623617.1"/>
    </source>
</evidence>
<protein>
    <recommendedName>
        <fullName evidence="4">F-box domain-containing protein</fullName>
    </recommendedName>
</protein>
<sequence>MTSRCSQCGALTFSKEDPLDPTLPVATPWTIVRCQRLLKSNEPPDSAELAYMQPLVSKVAARLECIDDEMSRLRDRLEQLNTEQTELAEYHALHAPIVSPLRRMPPEVLMEIFLWTLPLGQDERDGYVSALKQSPWVLTQVSSRWRTISISTPSLWSRVSVDYSEGFGQPLRMVWTQVDRAGTRMLDVYFAGSAKRNHGAQVEMFQFLSLHSARWEVFEIENLTTNLVPHLAALRGRLPSLSNLCVTWDARIDDHQVGEHAFDCFQTAYRLVDVTLGDFLPVPLAAHQLTAYAVDCPWEMHHSVLKLASNLVEARVTVSSDDTDWPEASPDQVIDLPQLQRLYVSSQEVLRYLQAPILSEIGFIVAEDEELAGLDAFLVRCSCKPQQLLLEGLLDAEMTKKILEKHTFLNRILLVFTSRDIRNFDDNILASSIGAHLSMLARGIAPQLKDISLGTEARFGVDYPLFARMLRARRGPGSVLGAAAFVTIQGPSPDPLTLAELDALAKDGLSLVLQSRKDAERSINAWSYATRPMYR</sequence>
<dbReference type="AlphaFoldDB" id="A0AAD7BK99"/>
<keyword evidence="1" id="KW-0175">Coiled coil</keyword>
<proteinExistence type="predicted"/>
<name>A0AAD7BK99_9AGAR</name>
<comment type="caution">
    <text evidence="2">The sequence shown here is derived from an EMBL/GenBank/DDBJ whole genome shotgun (WGS) entry which is preliminary data.</text>
</comment>
<dbReference type="EMBL" id="JARKIF010000014">
    <property type="protein sequence ID" value="KAJ7623617.1"/>
    <property type="molecule type" value="Genomic_DNA"/>
</dbReference>
<dbReference type="Proteomes" id="UP001221142">
    <property type="component" value="Unassembled WGS sequence"/>
</dbReference>
<organism evidence="2 3">
    <name type="scientific">Roridomyces roridus</name>
    <dbReference type="NCBI Taxonomy" id="1738132"/>
    <lineage>
        <taxon>Eukaryota</taxon>
        <taxon>Fungi</taxon>
        <taxon>Dikarya</taxon>
        <taxon>Basidiomycota</taxon>
        <taxon>Agaricomycotina</taxon>
        <taxon>Agaricomycetes</taxon>
        <taxon>Agaricomycetidae</taxon>
        <taxon>Agaricales</taxon>
        <taxon>Marasmiineae</taxon>
        <taxon>Mycenaceae</taxon>
        <taxon>Roridomyces</taxon>
    </lineage>
</organism>
<keyword evidence="3" id="KW-1185">Reference proteome</keyword>
<reference evidence="2" key="1">
    <citation type="submission" date="2023-03" db="EMBL/GenBank/DDBJ databases">
        <title>Massive genome expansion in bonnet fungi (Mycena s.s.) driven by repeated elements and novel gene families across ecological guilds.</title>
        <authorList>
            <consortium name="Lawrence Berkeley National Laboratory"/>
            <person name="Harder C.B."/>
            <person name="Miyauchi S."/>
            <person name="Viragh M."/>
            <person name="Kuo A."/>
            <person name="Thoen E."/>
            <person name="Andreopoulos B."/>
            <person name="Lu D."/>
            <person name="Skrede I."/>
            <person name="Drula E."/>
            <person name="Henrissat B."/>
            <person name="Morin E."/>
            <person name="Kohler A."/>
            <person name="Barry K."/>
            <person name="LaButti K."/>
            <person name="Morin E."/>
            <person name="Salamov A."/>
            <person name="Lipzen A."/>
            <person name="Mereny Z."/>
            <person name="Hegedus B."/>
            <person name="Baldrian P."/>
            <person name="Stursova M."/>
            <person name="Weitz H."/>
            <person name="Taylor A."/>
            <person name="Grigoriev I.V."/>
            <person name="Nagy L.G."/>
            <person name="Martin F."/>
            <person name="Kauserud H."/>
        </authorList>
    </citation>
    <scope>NUCLEOTIDE SEQUENCE</scope>
    <source>
        <strain evidence="2">9284</strain>
    </source>
</reference>
<evidence type="ECO:0000256" key="1">
    <source>
        <dbReference type="SAM" id="Coils"/>
    </source>
</evidence>